<keyword evidence="1" id="KW-0175">Coiled coil</keyword>
<protein>
    <submittedName>
        <fullName evidence="3">Uncharacterized protein</fullName>
    </submittedName>
</protein>
<dbReference type="EMBL" id="JAWDJX010000016">
    <property type="protein sequence ID" value="KAK3053403.1"/>
    <property type="molecule type" value="Genomic_DNA"/>
</dbReference>
<dbReference type="AlphaFoldDB" id="A0AAJ0GC59"/>
<feature type="compositionally biased region" description="Low complexity" evidence="2">
    <location>
        <begin position="237"/>
        <end position="249"/>
    </location>
</feature>
<reference evidence="3" key="1">
    <citation type="submission" date="2023-04" db="EMBL/GenBank/DDBJ databases">
        <title>Black Yeasts Isolated from many extreme environments.</title>
        <authorList>
            <person name="Coleine C."/>
            <person name="Stajich J.E."/>
            <person name="Selbmann L."/>
        </authorList>
    </citation>
    <scope>NUCLEOTIDE SEQUENCE</scope>
    <source>
        <strain evidence="3">CCFEE 5312</strain>
    </source>
</reference>
<feature type="region of interest" description="Disordered" evidence="2">
    <location>
        <begin position="166"/>
        <end position="202"/>
    </location>
</feature>
<evidence type="ECO:0000256" key="1">
    <source>
        <dbReference type="SAM" id="Coils"/>
    </source>
</evidence>
<feature type="region of interest" description="Disordered" evidence="2">
    <location>
        <begin position="226"/>
        <end position="274"/>
    </location>
</feature>
<evidence type="ECO:0000256" key="2">
    <source>
        <dbReference type="SAM" id="MobiDB-lite"/>
    </source>
</evidence>
<accession>A0AAJ0GC59</accession>
<feature type="compositionally biased region" description="Polar residues" evidence="2">
    <location>
        <begin position="256"/>
        <end position="266"/>
    </location>
</feature>
<gene>
    <name evidence="3" type="ORF">LTR09_005572</name>
</gene>
<evidence type="ECO:0000313" key="3">
    <source>
        <dbReference type="EMBL" id="KAK3053403.1"/>
    </source>
</evidence>
<comment type="caution">
    <text evidence="3">The sequence shown here is derived from an EMBL/GenBank/DDBJ whole genome shotgun (WGS) entry which is preliminary data.</text>
</comment>
<proteinExistence type="predicted"/>
<dbReference type="Proteomes" id="UP001271007">
    <property type="component" value="Unassembled WGS sequence"/>
</dbReference>
<organism evidence="3 4">
    <name type="scientific">Extremus antarcticus</name>
    <dbReference type="NCBI Taxonomy" id="702011"/>
    <lineage>
        <taxon>Eukaryota</taxon>
        <taxon>Fungi</taxon>
        <taxon>Dikarya</taxon>
        <taxon>Ascomycota</taxon>
        <taxon>Pezizomycotina</taxon>
        <taxon>Dothideomycetes</taxon>
        <taxon>Dothideomycetidae</taxon>
        <taxon>Mycosphaerellales</taxon>
        <taxon>Extremaceae</taxon>
        <taxon>Extremus</taxon>
    </lineage>
</organism>
<feature type="region of interest" description="Disordered" evidence="2">
    <location>
        <begin position="446"/>
        <end position="473"/>
    </location>
</feature>
<feature type="coiled-coil region" evidence="1">
    <location>
        <begin position="127"/>
        <end position="154"/>
    </location>
</feature>
<keyword evidence="4" id="KW-1185">Reference proteome</keyword>
<name>A0AAJ0GC59_9PEZI</name>
<sequence>MYDHNSAQDAGADEGGVSACIAGVVSAFENGAAILNRMKQRGAPSLASPIPRVLEESILQAPDEIQRERLRGIVRFGPDFETGDLTAVLALQRITIQLQNSLLGKLRDVEDGDADVLALARAADLGRDNAITTLIALRQRLAQAEQQRSEDRNKPTAVNIPAIQMHPSLSPPHIQPARARLSPPPVPPKNTDRRSNIPIMPLSPATDISRFTYREVEEGQFEIQSTLSSYQGDNDRSSSLYSPYPRRPSTGAGSLPSVSTGVSAQRTDSHESTRQVQSYPLNFILDNSHPSRSNNYLGFCKAAWKLQCGDDKAMTRAKDFTKSANSKYYFLTCSKSRCSFKGRDQNALTNRAITDLARGIRYRWSFLAKSHVFAKSAQDEQYSYLCMFCVFGGHQPMTMNLQALLDHVSQQHRGNGLSEVILHRTSCIQGRICYDNETFDINLLPPEEHRESAPRDSGFVGSPKSGSEKPGVVAELPDKRQTAVNSNVFELYAS</sequence>
<evidence type="ECO:0000313" key="4">
    <source>
        <dbReference type="Proteomes" id="UP001271007"/>
    </source>
</evidence>